<name>A0A4W3HQT4_CALMI</name>
<gene>
    <name evidence="11" type="primary">ssx2ipa</name>
</gene>
<feature type="region of interest" description="Disordered" evidence="10">
    <location>
        <begin position="601"/>
        <end position="620"/>
    </location>
</feature>
<dbReference type="GO" id="GO:0005912">
    <property type="term" value="C:adherens junction"/>
    <property type="evidence" value="ECO:0007669"/>
    <property type="project" value="UniProtKB-SubCell"/>
</dbReference>
<dbReference type="RefSeq" id="XP_007885397.2">
    <property type="nucleotide sequence ID" value="XM_007887206.2"/>
</dbReference>
<dbReference type="InterPro" id="IPR021622">
    <property type="entry name" value="Afadin/alpha-actinin-bd"/>
</dbReference>
<dbReference type="FunCoup" id="A0A4W3HQT4">
    <property type="interactions" value="203"/>
</dbReference>
<evidence type="ECO:0000256" key="2">
    <source>
        <dbReference type="ARBA" id="ARBA00004607"/>
    </source>
</evidence>
<dbReference type="Proteomes" id="UP000314986">
    <property type="component" value="Unassembled WGS sequence"/>
</dbReference>
<proteinExistence type="inferred from homology"/>
<evidence type="ECO:0000256" key="9">
    <source>
        <dbReference type="SAM" id="Coils"/>
    </source>
</evidence>
<dbReference type="InterPro" id="IPR052300">
    <property type="entry name" value="Adhesion_Centrosome_assoc"/>
</dbReference>
<feature type="region of interest" description="Disordered" evidence="10">
    <location>
        <begin position="287"/>
        <end position="319"/>
    </location>
</feature>
<evidence type="ECO:0000256" key="1">
    <source>
        <dbReference type="ARBA" id="ARBA00004536"/>
    </source>
</evidence>
<keyword evidence="7 9" id="KW-0175">Coiled coil</keyword>
<dbReference type="Pfam" id="PF11559">
    <property type="entry name" value="ADIP"/>
    <property type="match status" value="1"/>
</dbReference>
<feature type="compositionally biased region" description="Polar residues" evidence="10">
    <location>
        <begin position="489"/>
        <end position="505"/>
    </location>
</feature>
<dbReference type="GO" id="GO:0007155">
    <property type="term" value="P:cell adhesion"/>
    <property type="evidence" value="ECO:0007669"/>
    <property type="project" value="UniProtKB-KW"/>
</dbReference>
<evidence type="ECO:0000256" key="3">
    <source>
        <dbReference type="ARBA" id="ARBA00009291"/>
    </source>
</evidence>
<dbReference type="GeneID" id="103174699"/>
<feature type="coiled-coil region" evidence="9">
    <location>
        <begin position="162"/>
        <end position="214"/>
    </location>
</feature>
<evidence type="ECO:0000256" key="6">
    <source>
        <dbReference type="ARBA" id="ARBA00022949"/>
    </source>
</evidence>
<protein>
    <submittedName>
        <fullName evidence="11">Synovial sarcoma, X breakpoint 2 interacting protein b</fullName>
    </submittedName>
</protein>
<organism evidence="11 12">
    <name type="scientific">Callorhinchus milii</name>
    <name type="common">Ghost shark</name>
    <dbReference type="NCBI Taxonomy" id="7868"/>
    <lineage>
        <taxon>Eukaryota</taxon>
        <taxon>Metazoa</taxon>
        <taxon>Chordata</taxon>
        <taxon>Craniata</taxon>
        <taxon>Vertebrata</taxon>
        <taxon>Chondrichthyes</taxon>
        <taxon>Holocephali</taxon>
        <taxon>Chimaeriformes</taxon>
        <taxon>Callorhinchidae</taxon>
        <taxon>Callorhinchus</taxon>
    </lineage>
</organism>
<evidence type="ECO:0000256" key="4">
    <source>
        <dbReference type="ARBA" id="ARBA00022490"/>
    </source>
</evidence>
<reference evidence="11" key="5">
    <citation type="submission" date="2025-09" db="UniProtKB">
        <authorList>
            <consortium name="Ensembl"/>
        </authorList>
    </citation>
    <scope>IDENTIFICATION</scope>
</reference>
<reference evidence="12" key="2">
    <citation type="journal article" date="2007" name="PLoS Biol.">
        <title>Survey sequencing and comparative analysis of the elephant shark (Callorhinchus milii) genome.</title>
        <authorList>
            <person name="Venkatesh B."/>
            <person name="Kirkness E.F."/>
            <person name="Loh Y.H."/>
            <person name="Halpern A.L."/>
            <person name="Lee A.P."/>
            <person name="Johnson J."/>
            <person name="Dandona N."/>
            <person name="Viswanathan L.D."/>
            <person name="Tay A."/>
            <person name="Venter J.C."/>
            <person name="Strausberg R.L."/>
            <person name="Brenner S."/>
        </authorList>
    </citation>
    <scope>NUCLEOTIDE SEQUENCE [LARGE SCALE GENOMIC DNA]</scope>
</reference>
<dbReference type="PANTHER" id="PTHR46507:SF4">
    <property type="entry name" value="SSX FAMILY MEMBER 2 INTERACTING PROTEIN"/>
    <property type="match status" value="1"/>
</dbReference>
<feature type="compositionally biased region" description="Polar residues" evidence="10">
    <location>
        <begin position="608"/>
        <end position="620"/>
    </location>
</feature>
<evidence type="ECO:0000256" key="5">
    <source>
        <dbReference type="ARBA" id="ARBA00022889"/>
    </source>
</evidence>
<keyword evidence="5" id="KW-0130">Cell adhesion</keyword>
<evidence type="ECO:0000313" key="11">
    <source>
        <dbReference type="Ensembl" id="ENSCMIP00000017665.1"/>
    </source>
</evidence>
<sequence>MGDWKAITMPEPSPDSKEFIFRETSRSRMSPSVNSDSVLQYSLPESPNVSNNFGSFCTNGNVEQCISYLNQELTSMGLTSFYNEDAQKELNLVAIVNCMYDLLQLNRRSLRTLEDLETQHLKSSSDLDHLQHCQLKLKDQLESSHREVKSFQEKDRQLQLKNRSLHSLLKSEKEEIQKLQNIIASRATQYNHDMKRKEREYNKLKERLHQLVMDKREKKLSIDVLNYLGRSDGRRSAWKTVKTEARNENEMYRAIINNYERHHKELMIENVELKQVLQQMKKDMMSILSPRKQRPKENSEDSSGIAESDNEEDIREQNKENTLELSCDVVREQLTNSIRQQWRMLKNHVEKLDSQASLVQSGFLVGDEIISREHYEQEMETLKLEIQQCRDVIKAQQQLLQLNVQCDDETAALLRDCYLLEEKERLKEEWKLFDDQRKNFEKERRNFTEAAIRLGHERKIFEEDRAGWLKQQFLNMTPFAEKKKPKIMKQQSSEQEKQNTQSPPNMSVYLRPSTVPAATPETSSKIRFPPLVSSMSTEPYRTVRHIPGNSSRPLPKRGNNGGIYDKRNNCGTPSEKWRNPAKSTSSHDYYDASSPMFLKHSWDEDFNENSQQTGAEPNLK</sequence>
<keyword evidence="6" id="KW-0965">Cell junction</keyword>
<reference evidence="12" key="1">
    <citation type="journal article" date="2006" name="Science">
        <title>Ancient noncoding elements conserved in the human genome.</title>
        <authorList>
            <person name="Venkatesh B."/>
            <person name="Kirkness E.F."/>
            <person name="Loh Y.H."/>
            <person name="Halpern A.L."/>
            <person name="Lee A.P."/>
            <person name="Johnson J."/>
            <person name="Dandona N."/>
            <person name="Viswanathan L.D."/>
            <person name="Tay A."/>
            <person name="Venter J.C."/>
            <person name="Strausberg R.L."/>
            <person name="Brenner S."/>
        </authorList>
    </citation>
    <scope>NUCLEOTIDE SEQUENCE [LARGE SCALE GENOMIC DNA]</scope>
</reference>
<evidence type="ECO:0000256" key="7">
    <source>
        <dbReference type="ARBA" id="ARBA00023054"/>
    </source>
</evidence>
<dbReference type="Ensembl" id="ENSCMIT00000018005.1">
    <property type="protein sequence ID" value="ENSCMIP00000017665.1"/>
    <property type="gene ID" value="ENSCMIG00000008382.1"/>
</dbReference>
<dbReference type="GO" id="GO:0034451">
    <property type="term" value="C:centriolar satellite"/>
    <property type="evidence" value="ECO:0007669"/>
    <property type="project" value="UniProtKB-SubCell"/>
</dbReference>
<dbReference type="PANTHER" id="PTHR46507">
    <property type="entry name" value="AFADIN- AND ALPHA-ACTININ-BINDING PROTEIN"/>
    <property type="match status" value="1"/>
</dbReference>
<reference evidence="12" key="3">
    <citation type="journal article" date="2014" name="Nature">
        <title>Elephant shark genome provides unique insights into gnathostome evolution.</title>
        <authorList>
            <consortium name="International Elephant Shark Genome Sequencing Consortium"/>
            <person name="Venkatesh B."/>
            <person name="Lee A.P."/>
            <person name="Ravi V."/>
            <person name="Maurya A.K."/>
            <person name="Lian M.M."/>
            <person name="Swann J.B."/>
            <person name="Ohta Y."/>
            <person name="Flajnik M.F."/>
            <person name="Sutoh Y."/>
            <person name="Kasahara M."/>
            <person name="Hoon S."/>
            <person name="Gangu V."/>
            <person name="Roy S.W."/>
            <person name="Irimia M."/>
            <person name="Korzh V."/>
            <person name="Kondrychyn I."/>
            <person name="Lim Z.W."/>
            <person name="Tay B.H."/>
            <person name="Tohari S."/>
            <person name="Kong K.W."/>
            <person name="Ho S."/>
            <person name="Lorente-Galdos B."/>
            <person name="Quilez J."/>
            <person name="Marques-Bonet T."/>
            <person name="Raney B.J."/>
            <person name="Ingham P.W."/>
            <person name="Tay A."/>
            <person name="Hillier L.W."/>
            <person name="Minx P."/>
            <person name="Boehm T."/>
            <person name="Wilson R.K."/>
            <person name="Brenner S."/>
            <person name="Warren W.C."/>
        </authorList>
    </citation>
    <scope>NUCLEOTIDE SEQUENCE [LARGE SCALE GENOMIC DNA]</scope>
</reference>
<dbReference type="STRING" id="7868.ENSCMIP00000017665"/>
<dbReference type="GeneTree" id="ENSGT00390000007688"/>
<dbReference type="GO" id="GO:0036064">
    <property type="term" value="C:ciliary basal body"/>
    <property type="evidence" value="ECO:0007669"/>
    <property type="project" value="TreeGrafter"/>
</dbReference>
<dbReference type="AlphaFoldDB" id="A0A4W3HQT4"/>
<evidence type="ECO:0000256" key="10">
    <source>
        <dbReference type="SAM" id="MobiDB-lite"/>
    </source>
</evidence>
<keyword evidence="12" id="KW-1185">Reference proteome</keyword>
<dbReference type="InParanoid" id="A0A4W3HQT4"/>
<keyword evidence="8" id="KW-0206">Cytoskeleton</keyword>
<dbReference type="GO" id="GO:0035735">
    <property type="term" value="P:intraciliary transport involved in cilium assembly"/>
    <property type="evidence" value="ECO:0007669"/>
    <property type="project" value="TreeGrafter"/>
</dbReference>
<accession>A0A4W3HQT4</accession>
<feature type="region of interest" description="Disordered" evidence="10">
    <location>
        <begin position="480"/>
        <end position="592"/>
    </location>
</feature>
<evidence type="ECO:0000313" key="12">
    <source>
        <dbReference type="Proteomes" id="UP000314986"/>
    </source>
</evidence>
<keyword evidence="4" id="KW-0963">Cytoplasm</keyword>
<feature type="coiled-coil region" evidence="9">
    <location>
        <begin position="372"/>
        <end position="399"/>
    </location>
</feature>
<comment type="similarity">
    <text evidence="3">Belongs to the ADIP family.</text>
</comment>
<reference evidence="11" key="4">
    <citation type="submission" date="2025-08" db="UniProtKB">
        <authorList>
            <consortium name="Ensembl"/>
        </authorList>
    </citation>
    <scope>IDENTIFICATION</scope>
</reference>
<feature type="coiled-coil region" evidence="9">
    <location>
        <begin position="242"/>
        <end position="283"/>
    </location>
</feature>
<evidence type="ECO:0000256" key="8">
    <source>
        <dbReference type="ARBA" id="ARBA00023212"/>
    </source>
</evidence>
<comment type="subcellular location">
    <subcellularLocation>
        <location evidence="1">Cell junction</location>
        <location evidence="1">Adherens junction</location>
    </subcellularLocation>
    <subcellularLocation>
        <location evidence="2">Cytoplasm</location>
        <location evidence="2">Cytoskeleton</location>
        <location evidence="2">Microtubule organizing center</location>
        <location evidence="2">Centrosome</location>
        <location evidence="2">Centriolar satellite</location>
    </subcellularLocation>
</comment>